<accession>A0ABX0FTM5</accession>
<name>A0ABX0FTM5_9BURK</name>
<dbReference type="EMBL" id="JAADJT010000014">
    <property type="protein sequence ID" value="NGZ87649.1"/>
    <property type="molecule type" value="Genomic_DNA"/>
</dbReference>
<dbReference type="RefSeq" id="WP_166107782.1">
    <property type="nucleotide sequence ID" value="NZ_JAADJT010000014.1"/>
</dbReference>
<dbReference type="Proteomes" id="UP000666369">
    <property type="component" value="Unassembled WGS sequence"/>
</dbReference>
<reference evidence="2" key="1">
    <citation type="submission" date="2023-07" db="EMBL/GenBank/DDBJ databases">
        <title>Duganella aceri sp. nov., isolated from tree sap.</title>
        <authorList>
            <person name="Kim I.S."/>
        </authorList>
    </citation>
    <scope>NUCLEOTIDE SEQUENCE [LARGE SCALE GENOMIC DNA]</scope>
    <source>
        <strain evidence="2">SAP-35</strain>
    </source>
</reference>
<keyword evidence="2" id="KW-1185">Reference proteome</keyword>
<organism evidence="1 2">
    <name type="scientific">Duganella aceris</name>
    <dbReference type="NCBI Taxonomy" id="2703883"/>
    <lineage>
        <taxon>Bacteria</taxon>
        <taxon>Pseudomonadati</taxon>
        <taxon>Pseudomonadota</taxon>
        <taxon>Betaproteobacteria</taxon>
        <taxon>Burkholderiales</taxon>
        <taxon>Oxalobacteraceae</taxon>
        <taxon>Telluria group</taxon>
        <taxon>Duganella</taxon>
    </lineage>
</organism>
<evidence type="ECO:0000313" key="2">
    <source>
        <dbReference type="Proteomes" id="UP000666369"/>
    </source>
</evidence>
<evidence type="ECO:0000313" key="1">
    <source>
        <dbReference type="EMBL" id="NGZ87649.1"/>
    </source>
</evidence>
<sequence>MLQINDIQHRGHLLEQAIGLAAQACSGEHNIPRELRDSIQRLDRHADTARAVLLSQDAPRINKMVAEMERLAEKARQVCINVPHLSPQMKTAVTQMHGQIQELKRDTQRRPT</sequence>
<comment type="caution">
    <text evidence="1">The sequence shown here is derived from an EMBL/GenBank/DDBJ whole genome shotgun (WGS) entry which is preliminary data.</text>
</comment>
<gene>
    <name evidence="1" type="ORF">GW587_25745</name>
</gene>
<proteinExistence type="predicted"/>
<protein>
    <submittedName>
        <fullName evidence="1">Uncharacterized protein</fullName>
    </submittedName>
</protein>